<dbReference type="EMBL" id="JAVFKD010000014">
    <property type="protein sequence ID" value="KAK5991142.1"/>
    <property type="molecule type" value="Genomic_DNA"/>
</dbReference>
<organism evidence="3 4">
    <name type="scientific">Cladobotryum mycophilum</name>
    <dbReference type="NCBI Taxonomy" id="491253"/>
    <lineage>
        <taxon>Eukaryota</taxon>
        <taxon>Fungi</taxon>
        <taxon>Dikarya</taxon>
        <taxon>Ascomycota</taxon>
        <taxon>Pezizomycotina</taxon>
        <taxon>Sordariomycetes</taxon>
        <taxon>Hypocreomycetidae</taxon>
        <taxon>Hypocreales</taxon>
        <taxon>Hypocreaceae</taxon>
        <taxon>Cladobotryum</taxon>
    </lineage>
</organism>
<name>A0ABR0SH34_9HYPO</name>
<keyword evidence="2" id="KW-0732">Signal</keyword>
<proteinExistence type="predicted"/>
<feature type="chain" id="PRO_5047324397" evidence="2">
    <location>
        <begin position="17"/>
        <end position="312"/>
    </location>
</feature>
<comment type="caution">
    <text evidence="3">The sequence shown here is derived from an EMBL/GenBank/DDBJ whole genome shotgun (WGS) entry which is preliminary data.</text>
</comment>
<accession>A0ABR0SH34</accession>
<keyword evidence="4" id="KW-1185">Reference proteome</keyword>
<evidence type="ECO:0000256" key="2">
    <source>
        <dbReference type="SAM" id="SignalP"/>
    </source>
</evidence>
<reference evidence="3 4" key="1">
    <citation type="submission" date="2024-01" db="EMBL/GenBank/DDBJ databases">
        <title>Complete genome of Cladobotryum mycophilum ATHUM6906.</title>
        <authorList>
            <person name="Christinaki A.C."/>
            <person name="Myridakis A.I."/>
            <person name="Kouvelis V.N."/>
        </authorList>
    </citation>
    <scope>NUCLEOTIDE SEQUENCE [LARGE SCALE GENOMIC DNA]</scope>
    <source>
        <strain evidence="3 4">ATHUM6906</strain>
    </source>
</reference>
<dbReference type="Proteomes" id="UP001338125">
    <property type="component" value="Unassembled WGS sequence"/>
</dbReference>
<protein>
    <submittedName>
        <fullName evidence="3">Uncharacterized protein</fullName>
    </submittedName>
</protein>
<sequence length="312" mass="31786">MTRSLLLSLLAGSVAAQYFTLPIIDNNEIKLLDPGDPGYKVCASANQYLNSCISKAGGEQALSTANPASLAACACCVGTSTNAPAFSTCSSYLSAEAPLQSTQISAFGYLYSVCDSVPTICAGNTAGSGSAPKTTSIPKSTNVAPSSTVNPAVITSSPASVSVIQACSSMVGMFTSCTYNTPGFVKMPYKEQASCYCCNTSNGRVTFTDQLDQYAATCRDWAITGEPLTVYTVAKTFASFCEKFSDACDPSATIMSVPTDTSAGTVTDGGSTPTGQTTAAPTRTETPSGAVSNLRVGSAAGLVAIAAFVALL</sequence>
<feature type="signal peptide" evidence="2">
    <location>
        <begin position="1"/>
        <end position="16"/>
    </location>
</feature>
<evidence type="ECO:0000256" key="1">
    <source>
        <dbReference type="SAM" id="MobiDB-lite"/>
    </source>
</evidence>
<evidence type="ECO:0000313" key="3">
    <source>
        <dbReference type="EMBL" id="KAK5991142.1"/>
    </source>
</evidence>
<gene>
    <name evidence="3" type="ORF">PT974_09420</name>
</gene>
<feature type="region of interest" description="Disordered" evidence="1">
    <location>
        <begin position="259"/>
        <end position="289"/>
    </location>
</feature>
<evidence type="ECO:0000313" key="4">
    <source>
        <dbReference type="Proteomes" id="UP001338125"/>
    </source>
</evidence>